<dbReference type="EMBL" id="CAJVPZ010006243">
    <property type="protein sequence ID" value="CAG8571273.1"/>
    <property type="molecule type" value="Genomic_DNA"/>
</dbReference>
<evidence type="ECO:0000313" key="1">
    <source>
        <dbReference type="EMBL" id="CAG8571273.1"/>
    </source>
</evidence>
<protein>
    <submittedName>
        <fullName evidence="1">12774_t:CDS:1</fullName>
    </submittedName>
</protein>
<accession>A0A9N9BKK0</accession>
<organism evidence="1 2">
    <name type="scientific">Racocetra fulgida</name>
    <dbReference type="NCBI Taxonomy" id="60492"/>
    <lineage>
        <taxon>Eukaryota</taxon>
        <taxon>Fungi</taxon>
        <taxon>Fungi incertae sedis</taxon>
        <taxon>Mucoromycota</taxon>
        <taxon>Glomeromycotina</taxon>
        <taxon>Glomeromycetes</taxon>
        <taxon>Diversisporales</taxon>
        <taxon>Gigasporaceae</taxon>
        <taxon>Racocetra</taxon>
    </lineage>
</organism>
<feature type="non-terminal residue" evidence="1">
    <location>
        <position position="1"/>
    </location>
</feature>
<name>A0A9N9BKK0_9GLOM</name>
<gene>
    <name evidence="1" type="ORF">RFULGI_LOCUS5467</name>
</gene>
<keyword evidence="2" id="KW-1185">Reference proteome</keyword>
<dbReference type="Proteomes" id="UP000789396">
    <property type="component" value="Unassembled WGS sequence"/>
</dbReference>
<sequence length="196" mass="23621">CPTVDDRSHNLIFLGDDLIYFRENDNYQDTNDKLNVITCNTYEDINTKQELKEPRRNQQLNVNEEVKQYNILYFFRFGYYYLISTTTEIRKTCFARTFDDLFNDIDLDSLKNKGINEKFDKDDLVIQHDQTKFTEKQFRLIELDVVSVYRQRTVYISKSASDSMPTNYISVTPFFRSTKHEWKRFIKSKEASFDYY</sequence>
<evidence type="ECO:0000313" key="2">
    <source>
        <dbReference type="Proteomes" id="UP000789396"/>
    </source>
</evidence>
<dbReference type="AlphaFoldDB" id="A0A9N9BKK0"/>
<dbReference type="OrthoDB" id="10397307at2759"/>
<reference evidence="1" key="1">
    <citation type="submission" date="2021-06" db="EMBL/GenBank/DDBJ databases">
        <authorList>
            <person name="Kallberg Y."/>
            <person name="Tangrot J."/>
            <person name="Rosling A."/>
        </authorList>
    </citation>
    <scope>NUCLEOTIDE SEQUENCE</scope>
    <source>
        <strain evidence="1">IN212</strain>
    </source>
</reference>
<comment type="caution">
    <text evidence="1">The sequence shown here is derived from an EMBL/GenBank/DDBJ whole genome shotgun (WGS) entry which is preliminary data.</text>
</comment>
<proteinExistence type="predicted"/>